<dbReference type="EMBL" id="BMVB01000001">
    <property type="protein sequence ID" value="GHC32777.1"/>
    <property type="molecule type" value="Genomic_DNA"/>
</dbReference>
<dbReference type="HAMAP" id="MF_02034">
    <property type="entry name" value="EgtA"/>
    <property type="match status" value="1"/>
</dbReference>
<dbReference type="InterPro" id="IPR035434">
    <property type="entry name" value="GCL_bact_plant"/>
</dbReference>
<dbReference type="Proteomes" id="UP000646244">
    <property type="component" value="Unassembled WGS sequence"/>
</dbReference>
<keyword evidence="1 5" id="KW-0436">Ligase</keyword>
<comment type="similarity">
    <text evidence="5 6">Belongs to the glutamate--cysteine ligase type 2 family. EgtA subfamily.</text>
</comment>
<evidence type="ECO:0000313" key="7">
    <source>
        <dbReference type="EMBL" id="GHC32777.1"/>
    </source>
</evidence>
<organism evidence="7 8">
    <name type="scientific">Streptomyces cinnamoneus</name>
    <name type="common">Streptoverticillium cinnamoneum</name>
    <dbReference type="NCBI Taxonomy" id="53446"/>
    <lineage>
        <taxon>Bacteria</taxon>
        <taxon>Bacillati</taxon>
        <taxon>Actinomycetota</taxon>
        <taxon>Actinomycetes</taxon>
        <taxon>Kitasatosporales</taxon>
        <taxon>Streptomycetaceae</taxon>
        <taxon>Streptomyces</taxon>
        <taxon>Streptomyces cinnamoneus group</taxon>
    </lineage>
</organism>
<accession>A0A918TA13</accession>
<evidence type="ECO:0000256" key="1">
    <source>
        <dbReference type="ARBA" id="ARBA00022598"/>
    </source>
</evidence>
<evidence type="ECO:0000256" key="6">
    <source>
        <dbReference type="PIRNR" id="PIRNR017901"/>
    </source>
</evidence>
<dbReference type="Pfam" id="PF04107">
    <property type="entry name" value="GCS2"/>
    <property type="match status" value="1"/>
</dbReference>
<dbReference type="SUPFAM" id="SSF55931">
    <property type="entry name" value="Glutamine synthetase/guanido kinase"/>
    <property type="match status" value="1"/>
</dbReference>
<dbReference type="PANTHER" id="PTHR34378:SF1">
    <property type="entry name" value="GLUTAMATE--CYSTEINE LIGASE, CHLOROPLASTIC"/>
    <property type="match status" value="1"/>
</dbReference>
<evidence type="ECO:0000256" key="4">
    <source>
        <dbReference type="ARBA" id="ARBA00048819"/>
    </source>
</evidence>
<dbReference type="InterPro" id="IPR006336">
    <property type="entry name" value="GCS2"/>
</dbReference>
<dbReference type="GO" id="GO:0006750">
    <property type="term" value="P:glutathione biosynthetic process"/>
    <property type="evidence" value="ECO:0007669"/>
    <property type="project" value="UniProtKB-UniRule"/>
</dbReference>
<dbReference type="EC" id="6.3.2.2" evidence="5"/>
<dbReference type="NCBIfam" id="TIGR03444">
    <property type="entry name" value="EgtA_Cys_ligase"/>
    <property type="match status" value="1"/>
</dbReference>
<dbReference type="GO" id="GO:0052699">
    <property type="term" value="P:ergothioneine biosynthetic process"/>
    <property type="evidence" value="ECO:0007669"/>
    <property type="project" value="UniProtKB-UniRule"/>
</dbReference>
<dbReference type="RefSeq" id="WP_229844484.1">
    <property type="nucleotide sequence ID" value="NZ_BMVB01000001.1"/>
</dbReference>
<dbReference type="PIRSF" id="PIRSF017901">
    <property type="entry name" value="GCL"/>
    <property type="match status" value="1"/>
</dbReference>
<dbReference type="InterPro" id="IPR014746">
    <property type="entry name" value="Gln_synth/guanido_kin_cat_dom"/>
</dbReference>
<comment type="pathway">
    <text evidence="5">Amino-acid biosynthesis; ergothioneine biosynthesis.</text>
</comment>
<evidence type="ECO:0000256" key="2">
    <source>
        <dbReference type="ARBA" id="ARBA00022741"/>
    </source>
</evidence>
<protein>
    <recommendedName>
        <fullName evidence="5">Glutamate--cysteine ligase EgtA</fullName>
        <ecNumber evidence="5">6.3.2.2</ecNumber>
    </recommendedName>
    <alternativeName>
        <fullName evidence="5">Gamma-glutamylcysteine synthase</fullName>
        <shortName evidence="5">GCS</shortName>
        <shortName evidence="5">Gamma-ECS</shortName>
    </alternativeName>
</protein>
<keyword evidence="3 5" id="KW-0067">ATP-binding</keyword>
<proteinExistence type="inferred from homology"/>
<evidence type="ECO:0000256" key="3">
    <source>
        <dbReference type="ARBA" id="ARBA00022840"/>
    </source>
</evidence>
<keyword evidence="2 5" id="KW-0547">Nucleotide-binding</keyword>
<comment type="catalytic activity">
    <reaction evidence="4 5 6">
        <text>L-cysteine + L-glutamate + ATP = gamma-L-glutamyl-L-cysteine + ADP + phosphate + H(+)</text>
        <dbReference type="Rhea" id="RHEA:13285"/>
        <dbReference type="ChEBI" id="CHEBI:15378"/>
        <dbReference type="ChEBI" id="CHEBI:29985"/>
        <dbReference type="ChEBI" id="CHEBI:30616"/>
        <dbReference type="ChEBI" id="CHEBI:35235"/>
        <dbReference type="ChEBI" id="CHEBI:43474"/>
        <dbReference type="ChEBI" id="CHEBI:58173"/>
        <dbReference type="ChEBI" id="CHEBI:456216"/>
        <dbReference type="EC" id="6.3.2.2"/>
    </reaction>
</comment>
<dbReference type="PANTHER" id="PTHR34378">
    <property type="entry name" value="GLUTAMATE--CYSTEINE LIGASE, CHLOROPLASTIC"/>
    <property type="match status" value="1"/>
</dbReference>
<comment type="caution">
    <text evidence="7">The sequence shown here is derived from an EMBL/GenBank/DDBJ whole genome shotgun (WGS) entry which is preliminary data.</text>
</comment>
<dbReference type="InterPro" id="IPR017809">
    <property type="entry name" value="EgtA_Actinobacteria"/>
</dbReference>
<dbReference type="GO" id="GO:0004357">
    <property type="term" value="F:glutamate-cysteine ligase activity"/>
    <property type="evidence" value="ECO:0007669"/>
    <property type="project" value="UniProtKB-UniRule"/>
</dbReference>
<dbReference type="Gene3D" id="3.30.590.20">
    <property type="match status" value="1"/>
</dbReference>
<reference evidence="7" key="2">
    <citation type="submission" date="2020-09" db="EMBL/GenBank/DDBJ databases">
        <authorList>
            <person name="Sun Q."/>
            <person name="Ohkuma M."/>
        </authorList>
    </citation>
    <scope>NUCLEOTIDE SEQUENCE</scope>
    <source>
        <strain evidence="7">JCM 4633</strain>
    </source>
</reference>
<comment type="function">
    <text evidence="5">Catalyzes the synthesis of gamma-glutamylcysteine (gamma-GC). This compound is used as substrate for the biosynthesis of the low-molecular thiol compound ergothioneine.</text>
</comment>
<name>A0A918TA13_STRCJ</name>
<reference evidence="7" key="1">
    <citation type="journal article" date="2014" name="Int. J. Syst. Evol. Microbiol.">
        <title>Complete genome sequence of Corynebacterium casei LMG S-19264T (=DSM 44701T), isolated from a smear-ripened cheese.</title>
        <authorList>
            <consortium name="US DOE Joint Genome Institute (JGI-PGF)"/>
            <person name="Walter F."/>
            <person name="Albersmeier A."/>
            <person name="Kalinowski J."/>
            <person name="Ruckert C."/>
        </authorList>
    </citation>
    <scope>NUCLEOTIDE SEQUENCE</scope>
    <source>
        <strain evidence="7">JCM 4633</strain>
    </source>
</reference>
<sequence length="426" mass="46572">MTDCFADREGLTRPVRESEADAFVRGICFKTGPPRLLGVELEWLVHDLHDRTRPVAPHRLTAAADRVGALPLRSLFTVEPGGQLEFSSQPAESLTACVEELTADLALARGALRELGLTLAGYGKEPWYEPPRVCNNARYNAMEVYYDRINGAGRNVMCRTASVQVCVDAGYEEPGPLGYVQRWRLAHLLGAVLSASFANSPLHLGVPSGWRSSRQACYARMDPGRTLAPVGGRDLRAAWAAYALNANVMFVRSDEEPWAVQQGLALRQWTRTGLPRRPTVDDVAYHLTTLFPPIRPRGHLELRMIDAQSGEDGWIVPLAVTAALFDDPAAAETAFRAVKALADSPSRQPPPRNALWRRAARHGLADPELHAAAAACFAAAREALPRLGAQTKVLDAVDEFTARYVERGRCPADDLLDEVTGKGVRA</sequence>
<dbReference type="AlphaFoldDB" id="A0A918TA13"/>
<gene>
    <name evidence="5 7" type="primary">egtA</name>
    <name evidence="7" type="ORF">GCM10010507_01370</name>
</gene>
<dbReference type="GO" id="GO:0005524">
    <property type="term" value="F:ATP binding"/>
    <property type="evidence" value="ECO:0007669"/>
    <property type="project" value="UniProtKB-UniRule"/>
</dbReference>
<evidence type="ECO:0000256" key="5">
    <source>
        <dbReference type="HAMAP-Rule" id="MF_02034"/>
    </source>
</evidence>
<evidence type="ECO:0000313" key="8">
    <source>
        <dbReference type="Proteomes" id="UP000646244"/>
    </source>
</evidence>